<proteinExistence type="predicted"/>
<keyword evidence="1" id="KW-0812">Transmembrane</keyword>
<dbReference type="EMBL" id="FJUW01000015">
    <property type="protein sequence ID" value="CZS98659.1"/>
    <property type="molecule type" value="Genomic_DNA"/>
</dbReference>
<gene>
    <name evidence="2" type="ORF">RCO7_06389</name>
</gene>
<name>A0A1E1KKU6_9HELO</name>
<reference evidence="3" key="1">
    <citation type="submission" date="2016-03" db="EMBL/GenBank/DDBJ databases">
        <authorList>
            <person name="Ploux O."/>
        </authorList>
    </citation>
    <scope>NUCLEOTIDE SEQUENCE [LARGE SCALE GENOMIC DNA]</scope>
    <source>
        <strain evidence="3">UK7</strain>
    </source>
</reference>
<comment type="caution">
    <text evidence="2">The sequence shown here is derived from an EMBL/GenBank/DDBJ whole genome shotgun (WGS) entry which is preliminary data.</text>
</comment>
<keyword evidence="1" id="KW-0472">Membrane</keyword>
<keyword evidence="1" id="KW-1133">Transmembrane helix</keyword>
<dbReference type="InParanoid" id="A0A1E1KKU6"/>
<evidence type="ECO:0000256" key="1">
    <source>
        <dbReference type="SAM" id="Phobius"/>
    </source>
</evidence>
<accession>A0A1E1KKU6</accession>
<feature type="transmembrane region" description="Helical" evidence="1">
    <location>
        <begin position="73"/>
        <end position="94"/>
    </location>
</feature>
<evidence type="ECO:0000313" key="3">
    <source>
        <dbReference type="Proteomes" id="UP000178129"/>
    </source>
</evidence>
<evidence type="ECO:0000313" key="2">
    <source>
        <dbReference type="EMBL" id="CZS98659.1"/>
    </source>
</evidence>
<organism evidence="2 3">
    <name type="scientific">Rhynchosporium graminicola</name>
    <dbReference type="NCBI Taxonomy" id="2792576"/>
    <lineage>
        <taxon>Eukaryota</taxon>
        <taxon>Fungi</taxon>
        <taxon>Dikarya</taxon>
        <taxon>Ascomycota</taxon>
        <taxon>Pezizomycotina</taxon>
        <taxon>Leotiomycetes</taxon>
        <taxon>Helotiales</taxon>
        <taxon>Ploettnerulaceae</taxon>
        <taxon>Rhynchosporium</taxon>
    </lineage>
</organism>
<keyword evidence="3" id="KW-1185">Reference proteome</keyword>
<sequence>MHFGQWIFHTQDRTARKCQKGSSNVFEVIGSCNWLDNLIRVCYIIPNVPQNTSPAAAKDPNKEEISRESSNSVAIGLGVALGLVILLWAVSAFWQFRTNRKQKATIAQLTGSMIVEVKDDPYCRGGYQQAHAEVERDVVGSELDSSARKAQPAELGH</sequence>
<dbReference type="Proteomes" id="UP000178129">
    <property type="component" value="Unassembled WGS sequence"/>
</dbReference>
<dbReference type="AlphaFoldDB" id="A0A1E1KKU6"/>
<protein>
    <submittedName>
        <fullName evidence="2">Uncharacterized protein</fullName>
    </submittedName>
</protein>